<evidence type="ECO:0000313" key="4">
    <source>
        <dbReference type="Proteomes" id="UP000278327"/>
    </source>
</evidence>
<proteinExistence type="predicted"/>
<dbReference type="InterPro" id="IPR004919">
    <property type="entry name" value="GmrSD_N"/>
</dbReference>
<dbReference type="InterPro" id="IPR011089">
    <property type="entry name" value="GmrSD_C"/>
</dbReference>
<keyword evidence="4" id="KW-1185">Reference proteome</keyword>
<name>A0A3N0ATN6_9ACTN</name>
<accession>A0A3N0ATN6</accession>
<feature type="domain" description="GmrSD restriction endonucleases C-terminal" evidence="2">
    <location>
        <begin position="422"/>
        <end position="560"/>
    </location>
</feature>
<dbReference type="Pfam" id="PF07510">
    <property type="entry name" value="GmrSD_C"/>
    <property type="match status" value="1"/>
</dbReference>
<dbReference type="PANTHER" id="PTHR35149">
    <property type="entry name" value="SLL5132 PROTEIN"/>
    <property type="match status" value="1"/>
</dbReference>
<reference evidence="3 4" key="1">
    <citation type="journal article" date="2019" name="Microbiol. Resour. Announc.">
        <title>Draft Genome Sequences of Type Strains of Gordonibacter faecihominis, Paraeggerthella hongkongensis, Parvibacter caecicola,Slackia equolifaciens, Slackia faecicanis, and Slackia isoflavoniconvertens.</title>
        <authorList>
            <person name="Danylec N."/>
            <person name="Stoll D.A."/>
            <person name="Dotsch A."/>
            <person name="Huch M."/>
        </authorList>
    </citation>
    <scope>NUCLEOTIDE SEQUENCE [LARGE SCALE GENOMIC DNA]</scope>
    <source>
        <strain evidence="3 4">DSM 18785</strain>
    </source>
</reference>
<dbReference type="Pfam" id="PF03235">
    <property type="entry name" value="GmrSD_N"/>
    <property type="match status" value="1"/>
</dbReference>
<evidence type="ECO:0000259" key="1">
    <source>
        <dbReference type="Pfam" id="PF03235"/>
    </source>
</evidence>
<evidence type="ECO:0000259" key="2">
    <source>
        <dbReference type="Pfam" id="PF07510"/>
    </source>
</evidence>
<dbReference type="PANTHER" id="PTHR35149:SF2">
    <property type="entry name" value="DUF262 DOMAIN-CONTAINING PROTEIN"/>
    <property type="match status" value="1"/>
</dbReference>
<feature type="domain" description="GmrSD restriction endonucleases N-terminal" evidence="1">
    <location>
        <begin position="14"/>
        <end position="226"/>
    </location>
</feature>
<dbReference type="EMBL" id="QICA01000007">
    <property type="protein sequence ID" value="RNL38262.1"/>
    <property type="molecule type" value="Genomic_DNA"/>
</dbReference>
<dbReference type="AlphaFoldDB" id="A0A3N0ATN6"/>
<organism evidence="3 4">
    <name type="scientific">Adlercreutzia equolifaciens subsp. celatus DSM 18785</name>
    <dbReference type="NCBI Taxonomy" id="1121021"/>
    <lineage>
        <taxon>Bacteria</taxon>
        <taxon>Bacillati</taxon>
        <taxon>Actinomycetota</taxon>
        <taxon>Coriobacteriia</taxon>
        <taxon>Eggerthellales</taxon>
        <taxon>Eggerthellaceae</taxon>
        <taxon>Adlercreutzia</taxon>
    </lineage>
</organism>
<evidence type="ECO:0008006" key="5">
    <source>
        <dbReference type="Google" id="ProtNLM"/>
    </source>
</evidence>
<sequence>MKANMAPFLSLLGASNVLYVVPVYQRRYAWDEEDCRVLWDDIMRAGKQRKPHFIGSVLHIPEGESTITGTKRHLLIDGQQRLTTMSLLMEAFIEYLEKNPERAGFLTEVKVPALRKIYLYNNDDYNGDARYKLSLSQEDRATLHSIVASTALPKDSSQRLTDNLESFRTWIRGKAFDPEILWTGLSNLQIIDTELMPGIDDAQLIFESMNSKGKPLSPTDLIRNYILMSLPEKEQTYLFETYWSALEETFKSAQNGEDEFNSFMWYWLWIKVPERKPAEDDVYTEFKRYKQDDYDGTTEELLQELLRFAKHYADMFLGNESDPSLKVAFDNIVGLKVKPIRPLMMVLYDQVDAQNIDKDTFKRLCGVFESYLFRRSVVGRFTTGLNNYFAGVYRDIGAQSDIETYVMAMLLTHDRTMTAYFPTDEHFFEELTTRDCYNRFSKRGYLLERLENAQHPKQPINVGMEYQIEHVMPQTIDDKAEWQEMLGENWQVIHDEYCNNIGNLTLTGANSELSNNPFNDKLNDPQYGFKKSPYALNGYIKEQTEWTQEQIIERAKELGKIALTIWRYPKVDPQVVESFKPKKEKRTQNDWTMEERHTAFLKGGKCYDLFEELVERISEEHPDWEQYVTKHYVGYRTGGRKLRLALMERTSGKGRIALCLPKSIDDLDDPKDLCVDKRAAQGIGPGCPTLVNYTQDSKLRDIMALIDQC</sequence>
<protein>
    <recommendedName>
        <fullName evidence="5">DUF262 domain-containing protein</fullName>
    </recommendedName>
</protein>
<dbReference type="Proteomes" id="UP000278327">
    <property type="component" value="Unassembled WGS sequence"/>
</dbReference>
<dbReference type="RefSeq" id="WP_117283805.1">
    <property type="nucleotide sequence ID" value="NZ_JAMTCE010000008.1"/>
</dbReference>
<evidence type="ECO:0000313" key="3">
    <source>
        <dbReference type="EMBL" id="RNL38262.1"/>
    </source>
</evidence>
<gene>
    <name evidence="3" type="ORF">DMP10_04905</name>
</gene>
<comment type="caution">
    <text evidence="3">The sequence shown here is derived from an EMBL/GenBank/DDBJ whole genome shotgun (WGS) entry which is preliminary data.</text>
</comment>